<dbReference type="Proteomes" id="UP000324832">
    <property type="component" value="Unassembled WGS sequence"/>
</dbReference>
<keyword evidence="2" id="KW-0732">Signal</keyword>
<feature type="region of interest" description="Disordered" evidence="1">
    <location>
        <begin position="60"/>
        <end position="101"/>
    </location>
</feature>
<evidence type="ECO:0000313" key="4">
    <source>
        <dbReference type="Proteomes" id="UP000324832"/>
    </source>
</evidence>
<evidence type="ECO:0000313" key="3">
    <source>
        <dbReference type="EMBL" id="VVC87443.1"/>
    </source>
</evidence>
<feature type="compositionally biased region" description="Acidic residues" evidence="1">
    <location>
        <begin position="72"/>
        <end position="89"/>
    </location>
</feature>
<feature type="region of interest" description="Disordered" evidence="1">
    <location>
        <begin position="122"/>
        <end position="145"/>
    </location>
</feature>
<accession>A0A5E4PNN6</accession>
<proteinExistence type="predicted"/>
<dbReference type="EMBL" id="FZQP02000115">
    <property type="protein sequence ID" value="VVC87443.1"/>
    <property type="molecule type" value="Genomic_DNA"/>
</dbReference>
<reference evidence="3 4" key="1">
    <citation type="submission" date="2017-07" db="EMBL/GenBank/DDBJ databases">
        <authorList>
            <person name="Talla V."/>
            <person name="Backstrom N."/>
        </authorList>
    </citation>
    <scope>NUCLEOTIDE SEQUENCE [LARGE SCALE GENOMIC DNA]</scope>
</reference>
<protein>
    <submittedName>
        <fullName evidence="3">Uncharacterized protein</fullName>
    </submittedName>
</protein>
<gene>
    <name evidence="3" type="ORF">LSINAPIS_LOCUS1045</name>
</gene>
<sequence length="242" mass="27759">MWHAFIFLEVFVVLYIAEIESITVKPCPTNKIAPHRRMTRYDRAQTRTFGHFYSLFVDEQDAGPGGLQEQPQADEPDDCGDIEDYDENDLSSLTTNQQKKRAHDKNRFFFGQFFNILQNEIPTKPSTVRPGKPTYRPTRPPPGGYFGTNSYRPPLPHDPTDQLKPVHENGIEPEMVYRPGLVGVPLGHVIGAQQIKPTRFLGTTPQNKYIHSSTQHPKVHRQPRTRNTYEDGVVRSFLDLLF</sequence>
<name>A0A5E4PNN6_9NEOP</name>
<feature type="chain" id="PRO_5023039237" evidence="2">
    <location>
        <begin position="22"/>
        <end position="242"/>
    </location>
</feature>
<feature type="signal peptide" evidence="2">
    <location>
        <begin position="1"/>
        <end position="21"/>
    </location>
</feature>
<organism evidence="3 4">
    <name type="scientific">Leptidea sinapis</name>
    <dbReference type="NCBI Taxonomy" id="189913"/>
    <lineage>
        <taxon>Eukaryota</taxon>
        <taxon>Metazoa</taxon>
        <taxon>Ecdysozoa</taxon>
        <taxon>Arthropoda</taxon>
        <taxon>Hexapoda</taxon>
        <taxon>Insecta</taxon>
        <taxon>Pterygota</taxon>
        <taxon>Neoptera</taxon>
        <taxon>Endopterygota</taxon>
        <taxon>Lepidoptera</taxon>
        <taxon>Glossata</taxon>
        <taxon>Ditrysia</taxon>
        <taxon>Papilionoidea</taxon>
        <taxon>Pieridae</taxon>
        <taxon>Dismorphiinae</taxon>
        <taxon>Leptidea</taxon>
    </lineage>
</organism>
<dbReference type="AlphaFoldDB" id="A0A5E4PNN6"/>
<keyword evidence="4" id="KW-1185">Reference proteome</keyword>
<evidence type="ECO:0000256" key="2">
    <source>
        <dbReference type="SAM" id="SignalP"/>
    </source>
</evidence>
<evidence type="ECO:0000256" key="1">
    <source>
        <dbReference type="SAM" id="MobiDB-lite"/>
    </source>
</evidence>